<dbReference type="Proteomes" id="UP000069549">
    <property type="component" value="Chromosome 10"/>
</dbReference>
<dbReference type="SUPFAM" id="SSF101447">
    <property type="entry name" value="Formin homology 2 domain (FH2 domain)"/>
    <property type="match status" value="1"/>
</dbReference>
<protein>
    <submittedName>
        <fullName evidence="1">Nuclear formin-like protein</fullName>
    </submittedName>
</protein>
<proteinExistence type="predicted"/>
<evidence type="ECO:0000313" key="1">
    <source>
        <dbReference type="EMBL" id="CXI56808.1"/>
    </source>
</evidence>
<dbReference type="EMBL" id="LT160030">
    <property type="protein sequence ID" value="CXI56808.1"/>
    <property type="molecule type" value="Genomic_DNA"/>
</dbReference>
<gene>
    <name evidence="1" type="primary">MISFIT</name>
    <name evidence="1" type="ORF">PBK173_000263300</name>
</gene>
<reference evidence="1 2" key="1">
    <citation type="submission" date="2016-02" db="EMBL/GenBank/DDBJ databases">
        <authorList>
            <consortium name="Pathogen Informatics"/>
        </authorList>
    </citation>
    <scope>NUCLEOTIDE SEQUENCE [LARGE SCALE GENOMIC DNA]</scope>
    <source>
        <strain evidence="1 2">K173</strain>
    </source>
</reference>
<organism evidence="1 2">
    <name type="scientific">Plasmodium berghei</name>
    <dbReference type="NCBI Taxonomy" id="5821"/>
    <lineage>
        <taxon>Eukaryota</taxon>
        <taxon>Sar</taxon>
        <taxon>Alveolata</taxon>
        <taxon>Apicomplexa</taxon>
        <taxon>Aconoidasida</taxon>
        <taxon>Haemosporida</taxon>
        <taxon>Plasmodiidae</taxon>
        <taxon>Plasmodium</taxon>
        <taxon>Plasmodium (Vinckeia)</taxon>
    </lineage>
</organism>
<accession>A0A0Y9XEI5</accession>
<name>A0A0Y9XEI5_PLABE</name>
<dbReference type="VEuPathDB" id="PlasmoDB:PBANKA_1038200"/>
<sequence>MAVLITLEKENEKLKKLTGKLLYLLNKYRHAYLMSIDLINFYDEVIEKKDDSNYKELEEFYKKKRPWEGIIDEEMIIRKKLKNNLCYYEGKEHTKKIKTIETNDSEMLHSKGNDGNDSSNCSLSGIKIFKGDDSKLQDNNMENEDEKYNKNTSDYVSLGALDFSAYKEDSDGHIKYYEKNKTDIKVDKTKKNNNNFSKYMHQSDVKKKNVLNQSIYMKNNNVKSSQIRILPHIHKNIYNADNSFSKLNSAKKLNALNTYKSVYINSNIMHKNIGMDKKIVKNELNKNEFLQNNNLKGLNKSVYIGRREKSTCATSNSIIVPNRNNRMSGPINESLILTSKNSLINKDGIKKQELLNKKMSVIKANNTHNNNIPLKKMNTLSILKNNNYISNKNGLNKSIYFSRSNTLMSNDKKKKTNDSYVDQAKVGTVGDSNLNRKAEHINNLNFWGKNEVLDVEISKEIGIAIKDVETENTEQNSKKIFIDEKLGIEKSDKINFPNVQKLSYSPLTLEDIEKLIKDEEKDKEISVNNNLNQSLIKENDFACMKKNICIDKDNLKNLVCLPEKNQTYIKIEKNCDDNGENISQINELKKEDKINGDNNKNTNFGASTINSENINNEVVGYIENPLSDNLIKVEKKIEEKSSEYALVKKEGNISMENNSNKMSYNEKCKITKDLEEENMDIDNKKDIKNIENINTKDNVKKLDYSEISCGHEEINRKNIILNINDEIKEKIMERECVSGKVGNNSEENVFKKMSEKKMLISENIRKNLMSSLEKETGTKCSNINNRANLNIEIDLDCEYVSLDIVNIDLAINEGLYNYKKNEESYIECDEQIKDIKIYNDILKSEKEICSDLLFIKKENQFNNNSVILFKSSNEIKNEISKYVGMSIFDCINKFIIPTNSLVNDNRLSIWFTKKKKNNNNMNRSKDNNFDRIENYNDDSKIRRNFIFKKKSEGRLSCMGYFSQPITIMLSSLKRRSEFGNLKNIITSIILCTCDSSMLEIILHTIPDENSKNYQLWKTSIKKLYTLIGDRKKDILRNLIFSDKDKTCETHEKDEREGYDENNLIEDKNKYNELNLKTYDFMNTMDNNGYRNFFNSSFSSEAGGNTPINQNNYFSTVPLSKTDVKTEKYEEGKENNINILEDEKFCLFICTINDIHKRFQYLLLIENYDFIYSDLIKHIQNKLNNIDLIINKHMLLKQLFCNVLFLCNWLNEPKCFKWFQWNDVFNKLYNLNGFLENGRISRERCILLLLAEHTGEIFTEKELNELKKTSKLHIKDLYDKSIDFINCFLELKNQLETEEFKKSCCIFSSELEDVGVEKCSDNFLNDKVLKNDKFLEKVKDFVKKYYKQMVYIIWNLVLLIKKYLIVMIWLGDVKPFYPLFSYLDEGKKIKYSEDLFVNLCHFFESYNKYFNIVKQSQEELQKGIGDTSYQGQNEKTKNIALNNSDDFIFSADYFEKNTQKEANGIANDSNYTNFKGGNKPNYEVCELRKNKIVEMNNRNYNNGSEYTANNSYIENNDISIKNGNNVKGMLHFMKNNGNLKTENYELKHRKSLTNTIDYGCEIRRKSIEKEKGNNNKFIKGASFENMDEAEFDSSA</sequence>
<evidence type="ECO:0000313" key="2">
    <source>
        <dbReference type="Proteomes" id="UP000069549"/>
    </source>
</evidence>